<dbReference type="STRING" id="1121442.SAMN02745702_02693"/>
<evidence type="ECO:0000313" key="2">
    <source>
        <dbReference type="Proteomes" id="UP000189733"/>
    </source>
</evidence>
<dbReference type="EMBL" id="FUYA01000011">
    <property type="protein sequence ID" value="SKA81280.1"/>
    <property type="molecule type" value="Genomic_DNA"/>
</dbReference>
<dbReference type="OrthoDB" id="5459010at2"/>
<proteinExistence type="predicted"/>
<accession>A0A1T4WV75</accession>
<name>A0A1T4WV75_9BACT</name>
<reference evidence="1 2" key="1">
    <citation type="submission" date="2017-02" db="EMBL/GenBank/DDBJ databases">
        <authorList>
            <person name="Peterson S.W."/>
        </authorList>
    </citation>
    <scope>NUCLEOTIDE SEQUENCE [LARGE SCALE GENOMIC DNA]</scope>
    <source>
        <strain evidence="1 2">DSM 18034</strain>
    </source>
</reference>
<protein>
    <submittedName>
        <fullName evidence="1">Uncharacterized protein</fullName>
    </submittedName>
</protein>
<organism evidence="1 2">
    <name type="scientific">Desulfobaculum bizertense DSM 18034</name>
    <dbReference type="NCBI Taxonomy" id="1121442"/>
    <lineage>
        <taxon>Bacteria</taxon>
        <taxon>Pseudomonadati</taxon>
        <taxon>Thermodesulfobacteriota</taxon>
        <taxon>Desulfovibrionia</taxon>
        <taxon>Desulfovibrionales</taxon>
        <taxon>Desulfovibrionaceae</taxon>
        <taxon>Desulfobaculum</taxon>
    </lineage>
</organism>
<dbReference type="AlphaFoldDB" id="A0A1T4WV75"/>
<sequence>MNSSSKVKRLPGSCCFYFRKGRCLYDEMLNPGYQERFRCRVLRQWEEAYDEFLDRAEAFHLDEAQSSRIWAVRLEKMSDLASQCPQYEARESFGEFVCAKAFGFLCLDEFPVCEGRCQRFLLPPRAKTDLSSKE</sequence>
<gene>
    <name evidence="1" type="ORF">SAMN02745702_02693</name>
</gene>
<keyword evidence="2" id="KW-1185">Reference proteome</keyword>
<dbReference type="Proteomes" id="UP000189733">
    <property type="component" value="Unassembled WGS sequence"/>
</dbReference>
<evidence type="ECO:0000313" key="1">
    <source>
        <dbReference type="EMBL" id="SKA81280.1"/>
    </source>
</evidence>
<dbReference type="RefSeq" id="WP_144012627.1">
    <property type="nucleotide sequence ID" value="NZ_FUYA01000011.1"/>
</dbReference>